<evidence type="ECO:0000313" key="7">
    <source>
        <dbReference type="Proteomes" id="UP000614200"/>
    </source>
</evidence>
<evidence type="ECO:0000259" key="5">
    <source>
        <dbReference type="Pfam" id="PF21279"/>
    </source>
</evidence>
<feature type="domain" description="YhfX-like C-terminal" evidence="5">
    <location>
        <begin position="277"/>
        <end position="377"/>
    </location>
</feature>
<evidence type="ECO:0000256" key="3">
    <source>
        <dbReference type="ARBA" id="ARBA00023235"/>
    </source>
</evidence>
<evidence type="ECO:0000256" key="2">
    <source>
        <dbReference type="ARBA" id="ARBA00022898"/>
    </source>
</evidence>
<reference evidence="6 7" key="1">
    <citation type="submission" date="2020-11" db="EMBL/GenBank/DDBJ databases">
        <title>Fusibacter basophilias sp. nov.</title>
        <authorList>
            <person name="Qiu D."/>
        </authorList>
    </citation>
    <scope>NUCLEOTIDE SEQUENCE [LARGE SCALE GENOMIC DNA]</scope>
    <source>
        <strain evidence="6 7">Q10-2</strain>
    </source>
</reference>
<dbReference type="Pfam" id="PF21279">
    <property type="entry name" value="YhfX-like_C"/>
    <property type="match status" value="1"/>
</dbReference>
<evidence type="ECO:0000259" key="4">
    <source>
        <dbReference type="Pfam" id="PF01168"/>
    </source>
</evidence>
<dbReference type="Proteomes" id="UP000614200">
    <property type="component" value="Unassembled WGS sequence"/>
</dbReference>
<sequence>MFLEKTIARNKALIDAALEFRKENKITPDTYVIDLDVVENNARLLVEEAKKQGIQLYFMTKQIGRNPEIAKRVVAQGIDRIVAVDAWEALALAGEGMQLGHVGHLVQIPEGMIAEVLSYRPEVITVFSLEKARSISREAKKMGITQKLLMRVVGDKDHLYDGQKGGFLEHEWLSSAKAIHEMSNVSLAGLTAFPCFLYKEGEVVATENVKTVQKAAALIQEHLGIKLEQINLPSANSVHTLDLVAKAGGTHAEPGHALTGTTPLHAVMDLPEKPAMVYITEISHYVDQSAYVYGGGFYQRSGVNKALVVRECDLSKSNIVAAKEPSPLMIDYYAEVDVANIESQIGDAVIYAFRTQIFMTRSNVALIEGIQSGAPKLIGIYDALGRKKD</sequence>
<feature type="domain" description="Alanine racemase N-terminal" evidence="4">
    <location>
        <begin position="33"/>
        <end position="263"/>
    </location>
</feature>
<keyword evidence="7" id="KW-1185">Reference proteome</keyword>
<dbReference type="InterPro" id="IPR029066">
    <property type="entry name" value="PLP-binding_barrel"/>
</dbReference>
<dbReference type="PANTHER" id="PTHR30511">
    <property type="entry name" value="ALANINE RACEMASE"/>
    <property type="match status" value="1"/>
</dbReference>
<dbReference type="InterPro" id="IPR001608">
    <property type="entry name" value="Ala_racemase_N"/>
</dbReference>
<dbReference type="SUPFAM" id="SSF51419">
    <property type="entry name" value="PLP-binding barrel"/>
    <property type="match status" value="1"/>
</dbReference>
<name>A0ABR9ZXM4_9FIRM</name>
<dbReference type="EMBL" id="JADKNH010000014">
    <property type="protein sequence ID" value="MBF4695212.1"/>
    <property type="molecule type" value="Genomic_DNA"/>
</dbReference>
<dbReference type="InterPro" id="IPR000821">
    <property type="entry name" value="Ala_racemase"/>
</dbReference>
<proteinExistence type="predicted"/>
<dbReference type="RefSeq" id="WP_194703455.1">
    <property type="nucleotide sequence ID" value="NZ_JADKNH010000014.1"/>
</dbReference>
<gene>
    <name evidence="6" type="ORF">ISU02_19095</name>
</gene>
<dbReference type="InterPro" id="IPR048449">
    <property type="entry name" value="YhfX-like_C"/>
</dbReference>
<comment type="caution">
    <text evidence="6">The sequence shown here is derived from an EMBL/GenBank/DDBJ whole genome shotgun (WGS) entry which is preliminary data.</text>
</comment>
<organism evidence="6 7">
    <name type="scientific">Fusibacter ferrireducens</name>
    <dbReference type="NCBI Taxonomy" id="2785058"/>
    <lineage>
        <taxon>Bacteria</taxon>
        <taxon>Bacillati</taxon>
        <taxon>Bacillota</taxon>
        <taxon>Clostridia</taxon>
        <taxon>Eubacteriales</taxon>
        <taxon>Eubacteriales Family XII. Incertae Sedis</taxon>
        <taxon>Fusibacter</taxon>
    </lineage>
</organism>
<evidence type="ECO:0000313" key="6">
    <source>
        <dbReference type="EMBL" id="MBF4695212.1"/>
    </source>
</evidence>
<dbReference type="Gene3D" id="2.40.37.30">
    <property type="match status" value="2"/>
</dbReference>
<keyword evidence="2" id="KW-0663">Pyridoxal phosphate</keyword>
<evidence type="ECO:0000256" key="1">
    <source>
        <dbReference type="ARBA" id="ARBA00001933"/>
    </source>
</evidence>
<dbReference type="PANTHER" id="PTHR30511:SF3">
    <property type="entry name" value="LYSINE RACEMASE"/>
    <property type="match status" value="1"/>
</dbReference>
<accession>A0ABR9ZXM4</accession>
<keyword evidence="3" id="KW-0413">Isomerase</keyword>
<comment type="cofactor">
    <cofactor evidence="1">
        <name>pyridoxal 5'-phosphate</name>
        <dbReference type="ChEBI" id="CHEBI:597326"/>
    </cofactor>
</comment>
<dbReference type="Pfam" id="PF01168">
    <property type="entry name" value="Ala_racemase_N"/>
    <property type="match status" value="1"/>
</dbReference>
<protein>
    <submittedName>
        <fullName evidence="6">Alanine racemase</fullName>
    </submittedName>
</protein>